<dbReference type="AlphaFoldDB" id="D7G5Y8"/>
<feature type="domain" description="Ferric oxidoreductase" evidence="7">
    <location>
        <begin position="214"/>
        <end position="340"/>
    </location>
</feature>
<dbReference type="eggNOG" id="KOG0039">
    <property type="taxonomic scope" value="Eukaryota"/>
</dbReference>
<accession>D7G5Y8</accession>
<dbReference type="OrthoDB" id="62564at2759"/>
<evidence type="ECO:0000259" key="7">
    <source>
        <dbReference type="Pfam" id="PF01794"/>
    </source>
</evidence>
<keyword evidence="10" id="KW-1185">Reference proteome</keyword>
<dbReference type="EMBL" id="FN649760">
    <property type="protein sequence ID" value="CBJ33908.1"/>
    <property type="molecule type" value="Genomic_DNA"/>
</dbReference>
<organism evidence="9 10">
    <name type="scientific">Ectocarpus siliculosus</name>
    <name type="common">Brown alga</name>
    <name type="synonym">Conferva siliculosa</name>
    <dbReference type="NCBI Taxonomy" id="2880"/>
    <lineage>
        <taxon>Eukaryota</taxon>
        <taxon>Sar</taxon>
        <taxon>Stramenopiles</taxon>
        <taxon>Ochrophyta</taxon>
        <taxon>PX clade</taxon>
        <taxon>Phaeophyceae</taxon>
        <taxon>Ectocarpales</taxon>
        <taxon>Ectocarpaceae</taxon>
        <taxon>Ectocarpus</taxon>
    </lineage>
</organism>
<sequence>MGSDGGIRCALTAIRVASYGMLGYCLFYLAMFIGKWYEGTILPGDELELVLDSEDADLDGSADLYIKHSDTSKFIFIGLPIILTAALGGVYEALWKRREIRSTQEHPDSAAAGEEEDSKPGILAFFHSVVHYQYRPLGQYSPWLTVGETTVLTLWLLAMGSQCWQGVLNHGNHFHDIYMVCPDDPTQWCNQFSFESGGPTPNQYRLRMIGIFMGLVCSSHFAIILVPVSRDSKIWSALGVPFERAVLYHAIAGHLAFTSLFFHALLLTAHWVQYEGWSHAVHESIHFDPNTHGGVDTPMGWMAGLCAIPMWATSVNWVRRKYYSLFKLAHWLFIGVFVFSVMHWAPNALYFLGGLTLYIMHVLSRLESWKRWRYWNRWFSSDASKASPTSLVSVATNDNYTRLVLRNPKTGGVGDSGDRSARGGSFVYISVPAALGTDEAHAITVALRGAPPSFSHAAKLSSGRNSAAQEDENDVFTVYIKDLGKWTKTLKDTARGAEAAGDARSLLVDVDGFYTQVQSFSSMKVAGGTSRVMVVAGGSGMTSLMGFIQDWAVAAREGADVPEVNLAWCCRYMSEMELVGECLPSVLASAGSKKDTHFSMSLYCSSSKADSNESLTVTWPLDANAYAHTSTQDNVIGTGHVAASLNHSVRVIVAGLAAFAGYILGYWEVDRRDLMNVFHEGAIIFVLMVICIISSLIVYDWLFFLVRKHLLGKRVDSAEASQASGRSARVGEESKMDLESSTVAGVGSVTYDVNPGRVPTQALLIREAELAKKSNTSSVRVLTSGPNSLVDGVLAESRAIDWKLFDTEAFSFEF</sequence>
<evidence type="ECO:0000259" key="8">
    <source>
        <dbReference type="Pfam" id="PF08030"/>
    </source>
</evidence>
<evidence type="ECO:0000256" key="6">
    <source>
        <dbReference type="SAM" id="Phobius"/>
    </source>
</evidence>
<gene>
    <name evidence="9" type="ORF">Esi_0692_0002</name>
</gene>
<dbReference type="SUPFAM" id="SSF52343">
    <property type="entry name" value="Ferredoxin reductase-like, C-terminal NADP-linked domain"/>
    <property type="match status" value="1"/>
</dbReference>
<dbReference type="STRING" id="2880.D7G5Y8"/>
<keyword evidence="3 6" id="KW-1133">Transmembrane helix</keyword>
<dbReference type="InterPro" id="IPR013130">
    <property type="entry name" value="Fe3_Rdtase_TM_dom"/>
</dbReference>
<feature type="transmembrane region" description="Helical" evidence="6">
    <location>
        <begin position="325"/>
        <end position="342"/>
    </location>
</feature>
<keyword evidence="5 6" id="KW-0472">Membrane</keyword>
<proteinExistence type="predicted"/>
<feature type="domain" description="Ferric reductase NAD binding" evidence="8">
    <location>
        <begin position="531"/>
        <end position="641"/>
    </location>
</feature>
<evidence type="ECO:0000313" key="9">
    <source>
        <dbReference type="EMBL" id="CBJ33908.1"/>
    </source>
</evidence>
<dbReference type="Proteomes" id="UP000002630">
    <property type="component" value="Unassembled WGS sequence"/>
</dbReference>
<dbReference type="InterPro" id="IPR039261">
    <property type="entry name" value="FNR_nucleotide-bd"/>
</dbReference>
<protein>
    <recommendedName>
        <fullName evidence="11">Ferric reductase</fullName>
    </recommendedName>
</protein>
<feature type="transmembrane region" description="Helical" evidence="6">
    <location>
        <begin position="246"/>
        <end position="272"/>
    </location>
</feature>
<dbReference type="Pfam" id="PF01794">
    <property type="entry name" value="Ferric_reduct"/>
    <property type="match status" value="1"/>
</dbReference>
<dbReference type="Pfam" id="PF08030">
    <property type="entry name" value="NAD_binding_6"/>
    <property type="match status" value="1"/>
</dbReference>
<dbReference type="InterPro" id="IPR013121">
    <property type="entry name" value="Fe_red_NAD-bd_6"/>
</dbReference>
<evidence type="ECO:0000313" key="10">
    <source>
        <dbReference type="Proteomes" id="UP000002630"/>
    </source>
</evidence>
<feature type="transmembrane region" description="Helical" evidence="6">
    <location>
        <begin position="651"/>
        <end position="669"/>
    </location>
</feature>
<dbReference type="PANTHER" id="PTHR11972:SF69">
    <property type="entry name" value="FERRIC REDUCTION OXIDASE 6-RELATED"/>
    <property type="match status" value="1"/>
</dbReference>
<feature type="transmembrane region" description="Helical" evidence="6">
    <location>
        <begin position="206"/>
        <end position="226"/>
    </location>
</feature>
<evidence type="ECO:0000256" key="1">
    <source>
        <dbReference type="ARBA" id="ARBA00004141"/>
    </source>
</evidence>
<reference evidence="9 10" key="1">
    <citation type="journal article" date="2010" name="Nature">
        <title>The Ectocarpus genome and the independent evolution of multicellularity in brown algae.</title>
        <authorList>
            <person name="Cock J.M."/>
            <person name="Sterck L."/>
            <person name="Rouze P."/>
            <person name="Scornet D."/>
            <person name="Allen A.E."/>
            <person name="Amoutzias G."/>
            <person name="Anthouard V."/>
            <person name="Artiguenave F."/>
            <person name="Aury J.M."/>
            <person name="Badger J.H."/>
            <person name="Beszteri B."/>
            <person name="Billiau K."/>
            <person name="Bonnet E."/>
            <person name="Bothwell J.H."/>
            <person name="Bowler C."/>
            <person name="Boyen C."/>
            <person name="Brownlee C."/>
            <person name="Carrano C.J."/>
            <person name="Charrier B."/>
            <person name="Cho G.Y."/>
            <person name="Coelho S.M."/>
            <person name="Collen J."/>
            <person name="Corre E."/>
            <person name="Da Silva C."/>
            <person name="Delage L."/>
            <person name="Delaroque N."/>
            <person name="Dittami S.M."/>
            <person name="Doulbeau S."/>
            <person name="Elias M."/>
            <person name="Farnham G."/>
            <person name="Gachon C.M."/>
            <person name="Gschloessl B."/>
            <person name="Heesch S."/>
            <person name="Jabbari K."/>
            <person name="Jubin C."/>
            <person name="Kawai H."/>
            <person name="Kimura K."/>
            <person name="Kloareg B."/>
            <person name="Kupper F.C."/>
            <person name="Lang D."/>
            <person name="Le Bail A."/>
            <person name="Leblanc C."/>
            <person name="Lerouge P."/>
            <person name="Lohr M."/>
            <person name="Lopez P.J."/>
            <person name="Martens C."/>
            <person name="Maumus F."/>
            <person name="Michel G."/>
            <person name="Miranda-Saavedra D."/>
            <person name="Morales J."/>
            <person name="Moreau H."/>
            <person name="Motomura T."/>
            <person name="Nagasato C."/>
            <person name="Napoli C.A."/>
            <person name="Nelson D.R."/>
            <person name="Nyvall-Collen P."/>
            <person name="Peters A.F."/>
            <person name="Pommier C."/>
            <person name="Potin P."/>
            <person name="Poulain J."/>
            <person name="Quesneville H."/>
            <person name="Read B."/>
            <person name="Rensing S.A."/>
            <person name="Ritter A."/>
            <person name="Rousvoal S."/>
            <person name="Samanta M."/>
            <person name="Samson G."/>
            <person name="Schroeder D.C."/>
            <person name="Segurens B."/>
            <person name="Strittmatter M."/>
            <person name="Tonon T."/>
            <person name="Tregear J.W."/>
            <person name="Valentin K."/>
            <person name="von Dassow P."/>
            <person name="Yamagishi T."/>
            <person name="Van de Peer Y."/>
            <person name="Wincker P."/>
        </authorList>
    </citation>
    <scope>NUCLEOTIDE SEQUENCE [LARGE SCALE GENOMIC DNA]</scope>
    <source>
        <strain evidence="10">Ec32 / CCAP1310/4</strain>
    </source>
</reference>
<keyword evidence="4" id="KW-0560">Oxidoreductase</keyword>
<feature type="transmembrane region" description="Helical" evidence="6">
    <location>
        <begin position="12"/>
        <end position="33"/>
    </location>
</feature>
<dbReference type="InterPro" id="IPR050369">
    <property type="entry name" value="RBOH/FRE"/>
</dbReference>
<evidence type="ECO:0008006" key="11">
    <source>
        <dbReference type="Google" id="ProtNLM"/>
    </source>
</evidence>
<evidence type="ECO:0000256" key="2">
    <source>
        <dbReference type="ARBA" id="ARBA00022692"/>
    </source>
</evidence>
<dbReference type="PANTHER" id="PTHR11972">
    <property type="entry name" value="NADPH OXIDASE"/>
    <property type="match status" value="1"/>
</dbReference>
<dbReference type="InParanoid" id="D7G5Y8"/>
<evidence type="ECO:0000256" key="3">
    <source>
        <dbReference type="ARBA" id="ARBA00022989"/>
    </source>
</evidence>
<evidence type="ECO:0000256" key="4">
    <source>
        <dbReference type="ARBA" id="ARBA00023002"/>
    </source>
</evidence>
<name>D7G5Y8_ECTSI</name>
<feature type="transmembrane region" description="Helical" evidence="6">
    <location>
        <begin position="348"/>
        <end position="366"/>
    </location>
</feature>
<feature type="transmembrane region" description="Helical" evidence="6">
    <location>
        <begin position="681"/>
        <end position="704"/>
    </location>
</feature>
<dbReference type="GO" id="GO:0016491">
    <property type="term" value="F:oxidoreductase activity"/>
    <property type="evidence" value="ECO:0007669"/>
    <property type="project" value="UniProtKB-KW"/>
</dbReference>
<feature type="transmembrane region" description="Helical" evidence="6">
    <location>
        <begin position="74"/>
        <end position="94"/>
    </location>
</feature>
<dbReference type="GO" id="GO:0005886">
    <property type="term" value="C:plasma membrane"/>
    <property type="evidence" value="ECO:0007669"/>
    <property type="project" value="TreeGrafter"/>
</dbReference>
<comment type="subcellular location">
    <subcellularLocation>
        <location evidence="1">Membrane</location>
        <topology evidence="1">Multi-pass membrane protein</topology>
    </subcellularLocation>
</comment>
<dbReference type="Gene3D" id="3.40.50.80">
    <property type="entry name" value="Nucleotide-binding domain of ferredoxin-NADP reductase (FNR) module"/>
    <property type="match status" value="1"/>
</dbReference>
<evidence type="ECO:0000256" key="5">
    <source>
        <dbReference type="ARBA" id="ARBA00023136"/>
    </source>
</evidence>
<keyword evidence="2 6" id="KW-0812">Transmembrane</keyword>